<gene>
    <name evidence="1" type="ORF">POVWA1_012010</name>
    <name evidence="2" type="ORF">POVWA2_012700</name>
</gene>
<dbReference type="SUPFAM" id="SSF52540">
    <property type="entry name" value="P-loop containing nucleoside triphosphate hydrolases"/>
    <property type="match status" value="1"/>
</dbReference>
<dbReference type="EMBL" id="FLRE01000050">
    <property type="protein sequence ID" value="SBT33053.1"/>
    <property type="molecule type" value="Genomic_DNA"/>
</dbReference>
<protein>
    <submittedName>
        <fullName evidence="2">Uncharacterized protein</fullName>
    </submittedName>
</protein>
<organism evidence="2 3">
    <name type="scientific">Plasmodium ovale wallikeri</name>
    <dbReference type="NCBI Taxonomy" id="864142"/>
    <lineage>
        <taxon>Eukaryota</taxon>
        <taxon>Sar</taxon>
        <taxon>Alveolata</taxon>
        <taxon>Apicomplexa</taxon>
        <taxon>Aconoidasida</taxon>
        <taxon>Haemosporida</taxon>
        <taxon>Plasmodiidae</taxon>
        <taxon>Plasmodium</taxon>
        <taxon>Plasmodium (Plasmodium)</taxon>
    </lineage>
</organism>
<sequence length="315" mass="37136">MYKGKWCRTTERIFQDGTFNKMNRRKLTFECDKLNSFFEDGIPNYSLVELMGSPGSGKTQFALTLLAEQLLKTYEEKRENIIFYIYINRTFPMARLTEIVESKLTKMAKKGRDPNHFPQNSSTHLNGYHEREGCEFYERKSQVDEFTSKVHSTHMEGDNTLRNILKNLYIQKVNGYIELFTLLQRDFFYIAKYYKISLLVVDSFNCIINDSANFNSWKKQNALKEMSIILKQISYQYDMFIFVINTLPIKKNHAENLFNSFDCFTNSFCSNTIIAFTKTKEYNNTHRKIIVKSSDFLSEYKSLNFEITHEGFTAL</sequence>
<dbReference type="InterPro" id="IPR027417">
    <property type="entry name" value="P-loop_NTPase"/>
</dbReference>
<accession>A0A1A8YNG7</accession>
<dbReference type="GO" id="GO:0033065">
    <property type="term" value="C:Rad51C-XRCC3 complex"/>
    <property type="evidence" value="ECO:0007669"/>
    <property type="project" value="TreeGrafter"/>
</dbReference>
<dbReference type="EMBL" id="FLRD01000037">
    <property type="protein sequence ID" value="SBT32400.1"/>
    <property type="molecule type" value="Genomic_DNA"/>
</dbReference>
<dbReference type="AlphaFoldDB" id="A0A1A8YNG7"/>
<dbReference type="GO" id="GO:0090656">
    <property type="term" value="P:t-circle formation"/>
    <property type="evidence" value="ECO:0007669"/>
    <property type="project" value="TreeGrafter"/>
</dbReference>
<dbReference type="PANTHER" id="PTHR46487:SF1">
    <property type="entry name" value="DNA REPAIR PROTEIN XRCC3"/>
    <property type="match status" value="1"/>
</dbReference>
<name>A0A1A8YNG7_PLAOA</name>
<dbReference type="Proteomes" id="UP000078550">
    <property type="component" value="Unassembled WGS sequence"/>
</dbReference>
<dbReference type="GO" id="GO:0005657">
    <property type="term" value="C:replication fork"/>
    <property type="evidence" value="ECO:0007669"/>
    <property type="project" value="TreeGrafter"/>
</dbReference>
<dbReference type="GO" id="GO:0000722">
    <property type="term" value="P:telomere maintenance via recombination"/>
    <property type="evidence" value="ECO:0007669"/>
    <property type="project" value="TreeGrafter"/>
</dbReference>
<dbReference type="GO" id="GO:0000400">
    <property type="term" value="F:four-way junction DNA binding"/>
    <property type="evidence" value="ECO:0007669"/>
    <property type="project" value="TreeGrafter"/>
</dbReference>
<dbReference type="GO" id="GO:0045003">
    <property type="term" value="P:double-strand break repair via synthesis-dependent strand annealing"/>
    <property type="evidence" value="ECO:0007669"/>
    <property type="project" value="TreeGrafter"/>
</dbReference>
<evidence type="ECO:0000313" key="2">
    <source>
        <dbReference type="EMBL" id="SBT33053.1"/>
    </source>
</evidence>
<reference evidence="3 4" key="1">
    <citation type="submission" date="2016-05" db="EMBL/GenBank/DDBJ databases">
        <authorList>
            <person name="Naeem Raeece"/>
        </authorList>
    </citation>
    <scope>NUCLEOTIDE SEQUENCE [LARGE SCALE GENOMIC DNA]</scope>
</reference>
<evidence type="ECO:0000313" key="3">
    <source>
        <dbReference type="Proteomes" id="UP000078550"/>
    </source>
</evidence>
<dbReference type="PANTHER" id="PTHR46487">
    <property type="entry name" value="DNA REPAIR PROTEIN XRCC3"/>
    <property type="match status" value="1"/>
</dbReference>
<reference evidence="2" key="2">
    <citation type="submission" date="2016-05" db="EMBL/GenBank/DDBJ databases">
        <authorList>
            <person name="Lavstsen T."/>
            <person name="Jespersen J.S."/>
        </authorList>
    </citation>
    <scope>NUCLEOTIDE SEQUENCE [LARGE SCALE GENOMIC DNA]</scope>
</reference>
<keyword evidence="4" id="KW-1185">Reference proteome</keyword>
<evidence type="ECO:0000313" key="1">
    <source>
        <dbReference type="EMBL" id="SBT32400.1"/>
    </source>
</evidence>
<dbReference type="Proteomes" id="UP000078555">
    <property type="component" value="Unassembled WGS sequence"/>
</dbReference>
<dbReference type="GO" id="GO:0071140">
    <property type="term" value="P:resolution of mitotic recombination intermediates"/>
    <property type="evidence" value="ECO:0007669"/>
    <property type="project" value="TreeGrafter"/>
</dbReference>
<evidence type="ECO:0000313" key="4">
    <source>
        <dbReference type="Proteomes" id="UP000078555"/>
    </source>
</evidence>
<proteinExistence type="predicted"/>
<dbReference type="Gene3D" id="3.40.50.300">
    <property type="entry name" value="P-loop containing nucleotide triphosphate hydrolases"/>
    <property type="match status" value="1"/>
</dbReference>